<dbReference type="AlphaFoldDB" id="T1FCA4"/>
<dbReference type="GeneID" id="20206453"/>
<dbReference type="EnsemblMetazoa" id="HelroT177802">
    <property type="protein sequence ID" value="HelroP177802"/>
    <property type="gene ID" value="HelroG177802"/>
</dbReference>
<reference evidence="3" key="1">
    <citation type="submission" date="2012-12" db="EMBL/GenBank/DDBJ databases">
        <authorList>
            <person name="Hellsten U."/>
            <person name="Grimwood J."/>
            <person name="Chapman J.A."/>
            <person name="Shapiro H."/>
            <person name="Aerts A."/>
            <person name="Otillar R.P."/>
            <person name="Terry A.Y."/>
            <person name="Boore J.L."/>
            <person name="Simakov O."/>
            <person name="Marletaz F."/>
            <person name="Cho S.-J."/>
            <person name="Edsinger-Gonzales E."/>
            <person name="Havlak P."/>
            <person name="Kuo D.-H."/>
            <person name="Larsson T."/>
            <person name="Lv J."/>
            <person name="Arendt D."/>
            <person name="Savage R."/>
            <person name="Osoegawa K."/>
            <person name="de Jong P."/>
            <person name="Lindberg D.R."/>
            <person name="Seaver E.C."/>
            <person name="Weisblat D.A."/>
            <person name="Putnam N.H."/>
            <person name="Grigoriev I.V."/>
            <person name="Rokhsar D.S."/>
        </authorList>
    </citation>
    <scope>NUCLEOTIDE SEQUENCE</scope>
</reference>
<dbReference type="CTD" id="20206453"/>
<name>T1FCA4_HELRO</name>
<dbReference type="KEGG" id="hro:HELRODRAFT_177802"/>
<protein>
    <recommendedName>
        <fullName evidence="4">ISXO2-like transposase domain-containing protein</fullName>
    </recommendedName>
</protein>
<organism evidence="2 3">
    <name type="scientific">Helobdella robusta</name>
    <name type="common">Californian leech</name>
    <dbReference type="NCBI Taxonomy" id="6412"/>
    <lineage>
        <taxon>Eukaryota</taxon>
        <taxon>Metazoa</taxon>
        <taxon>Spiralia</taxon>
        <taxon>Lophotrochozoa</taxon>
        <taxon>Annelida</taxon>
        <taxon>Clitellata</taxon>
        <taxon>Hirudinea</taxon>
        <taxon>Rhynchobdellida</taxon>
        <taxon>Glossiphoniidae</taxon>
        <taxon>Helobdella</taxon>
    </lineage>
</organism>
<keyword evidence="3" id="KW-1185">Reference proteome</keyword>
<dbReference type="InParanoid" id="T1FCA4"/>
<evidence type="ECO:0008006" key="4">
    <source>
        <dbReference type="Google" id="ProtNLM"/>
    </source>
</evidence>
<dbReference type="EMBL" id="KB097304">
    <property type="protein sequence ID" value="ESN97742.1"/>
    <property type="molecule type" value="Genomic_DNA"/>
</dbReference>
<sequence length="103" mass="11597">MKQKMTYFLSMYDVSQATVASILDLDVGHTLPDWFNLHRDLCIDWARDNPARIGDPGHIGQIDESCISSAKRSRNRNACPVRSRWVFGVIDAQTKRCLSGGSK</sequence>
<dbReference type="EMBL" id="AMQM01006195">
    <property type="status" value="NOT_ANNOTATED_CDS"/>
    <property type="molecule type" value="Genomic_DNA"/>
</dbReference>
<gene>
    <name evidence="2" type="primary">20206453</name>
    <name evidence="1" type="ORF">HELRODRAFT_177802</name>
</gene>
<accession>T1FCA4</accession>
<dbReference type="RefSeq" id="XP_009024199.1">
    <property type="nucleotide sequence ID" value="XM_009025951.1"/>
</dbReference>
<dbReference type="Proteomes" id="UP000015101">
    <property type="component" value="Unassembled WGS sequence"/>
</dbReference>
<proteinExistence type="predicted"/>
<dbReference type="InterPro" id="IPR053164">
    <property type="entry name" value="IS1016-like_transposase"/>
</dbReference>
<dbReference type="PANTHER" id="PTHR47163">
    <property type="entry name" value="DDE_TNP_IS1595 DOMAIN-CONTAINING PROTEIN"/>
    <property type="match status" value="1"/>
</dbReference>
<evidence type="ECO:0000313" key="1">
    <source>
        <dbReference type="EMBL" id="ESN97742.1"/>
    </source>
</evidence>
<dbReference type="HOGENOM" id="CLU_044348_2_1_1"/>
<reference evidence="1 3" key="2">
    <citation type="journal article" date="2013" name="Nature">
        <title>Insights into bilaterian evolution from three spiralian genomes.</title>
        <authorList>
            <person name="Simakov O."/>
            <person name="Marletaz F."/>
            <person name="Cho S.J."/>
            <person name="Edsinger-Gonzales E."/>
            <person name="Havlak P."/>
            <person name="Hellsten U."/>
            <person name="Kuo D.H."/>
            <person name="Larsson T."/>
            <person name="Lv J."/>
            <person name="Arendt D."/>
            <person name="Savage R."/>
            <person name="Osoegawa K."/>
            <person name="de Jong P."/>
            <person name="Grimwood J."/>
            <person name="Chapman J.A."/>
            <person name="Shapiro H."/>
            <person name="Aerts A."/>
            <person name="Otillar R.P."/>
            <person name="Terry A.Y."/>
            <person name="Boore J.L."/>
            <person name="Grigoriev I.V."/>
            <person name="Lindberg D.R."/>
            <person name="Seaver E.C."/>
            <person name="Weisblat D.A."/>
            <person name="Putnam N.H."/>
            <person name="Rokhsar D.S."/>
        </authorList>
    </citation>
    <scope>NUCLEOTIDE SEQUENCE</scope>
</reference>
<evidence type="ECO:0000313" key="3">
    <source>
        <dbReference type="Proteomes" id="UP000015101"/>
    </source>
</evidence>
<evidence type="ECO:0000313" key="2">
    <source>
        <dbReference type="EnsemblMetazoa" id="HelroP177802"/>
    </source>
</evidence>
<dbReference type="PANTHER" id="PTHR47163:SF2">
    <property type="entry name" value="SI:DKEY-17M8.2"/>
    <property type="match status" value="1"/>
</dbReference>
<reference evidence="2" key="3">
    <citation type="submission" date="2015-06" db="UniProtKB">
        <authorList>
            <consortium name="EnsemblMetazoa"/>
        </authorList>
    </citation>
    <scope>IDENTIFICATION</scope>
</reference>
<dbReference type="OrthoDB" id="10052789at2759"/>